<feature type="region of interest" description="Disordered" evidence="1">
    <location>
        <begin position="38"/>
        <end position="57"/>
    </location>
</feature>
<organism evidence="2">
    <name type="scientific">Fusarium oxysporum f. sp. conglutinans race 2 54008</name>
    <dbReference type="NCBI Taxonomy" id="1089457"/>
    <lineage>
        <taxon>Eukaryota</taxon>
        <taxon>Fungi</taxon>
        <taxon>Dikarya</taxon>
        <taxon>Ascomycota</taxon>
        <taxon>Pezizomycotina</taxon>
        <taxon>Sordariomycetes</taxon>
        <taxon>Hypocreomycetidae</taxon>
        <taxon>Hypocreales</taxon>
        <taxon>Nectriaceae</taxon>
        <taxon>Fusarium</taxon>
        <taxon>Fusarium oxysporum species complex</taxon>
    </lineage>
</organism>
<gene>
    <name evidence="2" type="ORF">FOPG_20035</name>
</gene>
<dbReference type="AlphaFoldDB" id="X0GJ56"/>
<name>X0GJ56_FUSOX</name>
<proteinExistence type="predicted"/>
<reference evidence="2" key="1">
    <citation type="submission" date="2011-11" db="EMBL/GenBank/DDBJ databases">
        <title>The Genome Sequence of Fusarium oxysporum PHW808.</title>
        <authorList>
            <consortium name="The Broad Institute Genome Sequencing Platform"/>
            <person name="Ma L.-J."/>
            <person name="Gale L.R."/>
            <person name="Schwartz D.C."/>
            <person name="Zhou S."/>
            <person name="Corby-Kistler H."/>
            <person name="Young S.K."/>
            <person name="Zeng Q."/>
            <person name="Gargeya S."/>
            <person name="Fitzgerald M."/>
            <person name="Haas B."/>
            <person name="Abouelleil A."/>
            <person name="Alvarado L."/>
            <person name="Arachchi H.M."/>
            <person name="Berlin A."/>
            <person name="Brown A."/>
            <person name="Chapman S.B."/>
            <person name="Chen Z."/>
            <person name="Dunbar C."/>
            <person name="Freedman E."/>
            <person name="Gearin G."/>
            <person name="Goldberg J."/>
            <person name="Griggs A."/>
            <person name="Gujja S."/>
            <person name="Heiman D."/>
            <person name="Howarth C."/>
            <person name="Larson L."/>
            <person name="Lui A."/>
            <person name="MacDonald P.J.P."/>
            <person name="Montmayeur A."/>
            <person name="Murphy C."/>
            <person name="Neiman D."/>
            <person name="Pearson M."/>
            <person name="Priest M."/>
            <person name="Roberts A."/>
            <person name="Saif S."/>
            <person name="Shea T."/>
            <person name="Shenoy N."/>
            <person name="Sisk P."/>
            <person name="Stolte C."/>
            <person name="Sykes S."/>
            <person name="Wortman J."/>
            <person name="Nusbaum C."/>
            <person name="Birren B."/>
        </authorList>
    </citation>
    <scope>NUCLEOTIDE SEQUENCE [LARGE SCALE GENOMIC DNA]</scope>
    <source>
        <strain evidence="2">54008</strain>
    </source>
</reference>
<evidence type="ECO:0000313" key="2">
    <source>
        <dbReference type="EMBL" id="EXL63692.1"/>
    </source>
</evidence>
<dbReference type="HOGENOM" id="CLU_1669474_0_0_1"/>
<dbReference type="Proteomes" id="UP000030676">
    <property type="component" value="Unassembled WGS sequence"/>
</dbReference>
<reference evidence="2" key="2">
    <citation type="submission" date="2014-03" db="EMBL/GenBank/DDBJ databases">
        <title>The Genome Annotation of Fusarium oxysporum PHW808.</title>
        <authorList>
            <consortium name="The Broad Institute Genomics Platform"/>
            <person name="Ma L.-J."/>
            <person name="Corby-Kistler H."/>
            <person name="Broz K."/>
            <person name="Gale L.R."/>
            <person name="Jonkers W."/>
            <person name="O'Donnell K."/>
            <person name="Ploetz R."/>
            <person name="Steinberg C."/>
            <person name="Schwartz D.C."/>
            <person name="VanEtten H."/>
            <person name="Zhou S."/>
            <person name="Young S.K."/>
            <person name="Zeng Q."/>
            <person name="Gargeya S."/>
            <person name="Fitzgerald M."/>
            <person name="Abouelleil A."/>
            <person name="Alvarado L."/>
            <person name="Chapman S.B."/>
            <person name="Gainer-Dewar J."/>
            <person name="Goldberg J."/>
            <person name="Griggs A."/>
            <person name="Gujja S."/>
            <person name="Hansen M."/>
            <person name="Howarth C."/>
            <person name="Imamovic A."/>
            <person name="Ireland A."/>
            <person name="Larimer J."/>
            <person name="McCowan C."/>
            <person name="Murphy C."/>
            <person name="Pearson M."/>
            <person name="Poon T.W."/>
            <person name="Priest M."/>
            <person name="Roberts A."/>
            <person name="Saif S."/>
            <person name="Shea T."/>
            <person name="Sykes S."/>
            <person name="Wortman J."/>
            <person name="Nusbaum C."/>
            <person name="Birren B."/>
        </authorList>
    </citation>
    <scope>NUCLEOTIDE SEQUENCE</scope>
    <source>
        <strain evidence="2">54008</strain>
    </source>
</reference>
<accession>X0GJ56</accession>
<dbReference type="EMBL" id="KK034874">
    <property type="protein sequence ID" value="EXL63692.1"/>
    <property type="molecule type" value="Genomic_DNA"/>
</dbReference>
<protein>
    <submittedName>
        <fullName evidence="2">Uncharacterized protein</fullName>
    </submittedName>
</protein>
<sequence>MEFLSQRRVRGSEAVTRALLRSDRALKVQEIPYISMPSTKTDELPRSTPLSGSPRTQCARPSFTSCDVRITTSISTTFRYRQVWRICQRSITIRTLHSRLLLSTLAMRLSVATMKNSFKTTKPPRKHLKEVKEERETPSAFELIHLHLRDHARTPATP</sequence>
<evidence type="ECO:0000256" key="1">
    <source>
        <dbReference type="SAM" id="MobiDB-lite"/>
    </source>
</evidence>